<evidence type="ECO:0000313" key="10">
    <source>
        <dbReference type="Proteomes" id="UP000037326"/>
    </source>
</evidence>
<evidence type="ECO:0000256" key="1">
    <source>
        <dbReference type="ARBA" id="ARBA00004651"/>
    </source>
</evidence>
<dbReference type="CDD" id="cd06550">
    <property type="entry name" value="TM_ABC_iron-siderophores_like"/>
    <property type="match status" value="1"/>
</dbReference>
<dbReference type="EMBL" id="LFXJ01000005">
    <property type="protein sequence ID" value="KMY32748.1"/>
    <property type="molecule type" value="Genomic_DNA"/>
</dbReference>
<feature type="transmembrane region" description="Helical" evidence="8">
    <location>
        <begin position="276"/>
        <end position="297"/>
    </location>
</feature>
<feature type="transmembrane region" description="Helical" evidence="8">
    <location>
        <begin position="61"/>
        <end position="81"/>
    </location>
</feature>
<dbReference type="SUPFAM" id="SSF81345">
    <property type="entry name" value="ABC transporter involved in vitamin B12 uptake, BtuC"/>
    <property type="match status" value="1"/>
</dbReference>
<accession>A0A0K9FEW3</accession>
<sequence>MTKFRHSPFWLQVLLALILLAVTVTISLCVGAANTSIEDVYQAIVGQDGGKHYSILREIRFPRIIAAIFVGSALAVAGAIMQGVTRNPLADPGLLGLTAGANAALALTMAFIPNTSYYTLIFACFIGAGVGMIVVYGIGASTKNGFSPLKLVLAGAAVSALLQAIADGTGILFQISKDVSMWTSGGLIGTTWQALIIAPVILIGLVIAFIFSRQLTILSLNEEVAVGLGQNTAVIKGIMMFVVVILAGSAVALVGNLAFVGLMVPHIVRAIVGTDYRFVLPMSAIIGGWFMVTADFAGRMINAPYETPVVAIISIIGLPFFLLLVRKGGRQIV</sequence>
<protein>
    <submittedName>
        <fullName evidence="9">Iron ABC transporter</fullName>
    </submittedName>
</protein>
<dbReference type="Proteomes" id="UP000037326">
    <property type="component" value="Unassembled WGS sequence"/>
</dbReference>
<comment type="subcellular location">
    <subcellularLocation>
        <location evidence="1">Cell membrane</location>
        <topology evidence="1">Multi-pass membrane protein</topology>
    </subcellularLocation>
</comment>
<comment type="caution">
    <text evidence="9">The sequence shown here is derived from an EMBL/GenBank/DDBJ whole genome shotgun (WGS) entry which is preliminary data.</text>
</comment>
<name>A0A0K9FEW3_9BACI</name>
<dbReference type="PANTHER" id="PTHR30472">
    <property type="entry name" value="FERRIC ENTEROBACTIN TRANSPORT SYSTEM PERMEASE PROTEIN"/>
    <property type="match status" value="1"/>
</dbReference>
<feature type="transmembrane region" description="Helical" evidence="8">
    <location>
        <begin position="309"/>
        <end position="325"/>
    </location>
</feature>
<evidence type="ECO:0000256" key="7">
    <source>
        <dbReference type="ARBA" id="ARBA00023136"/>
    </source>
</evidence>
<evidence type="ECO:0000256" key="5">
    <source>
        <dbReference type="ARBA" id="ARBA00022692"/>
    </source>
</evidence>
<feature type="transmembrane region" description="Helical" evidence="8">
    <location>
        <begin position="151"/>
        <end position="172"/>
    </location>
</feature>
<keyword evidence="7 8" id="KW-0472">Membrane</keyword>
<evidence type="ECO:0000256" key="2">
    <source>
        <dbReference type="ARBA" id="ARBA00007935"/>
    </source>
</evidence>
<dbReference type="GO" id="GO:0033214">
    <property type="term" value="P:siderophore-iron import into cell"/>
    <property type="evidence" value="ECO:0007669"/>
    <property type="project" value="TreeGrafter"/>
</dbReference>
<dbReference type="RefSeq" id="WP_049666252.1">
    <property type="nucleotide sequence ID" value="NZ_JBIVRT010000024.1"/>
</dbReference>
<dbReference type="PATRIC" id="fig|582475.4.peg.1957"/>
<dbReference type="Gene3D" id="1.10.3470.10">
    <property type="entry name" value="ABC transporter involved in vitamin B12 uptake, BtuC"/>
    <property type="match status" value="1"/>
</dbReference>
<evidence type="ECO:0000313" key="9">
    <source>
        <dbReference type="EMBL" id="KMY32748.1"/>
    </source>
</evidence>
<dbReference type="InterPro" id="IPR000522">
    <property type="entry name" value="ABC_transptr_permease_BtuC"/>
</dbReference>
<feature type="transmembrane region" description="Helical" evidence="8">
    <location>
        <begin position="93"/>
        <end position="112"/>
    </location>
</feature>
<dbReference type="GO" id="GO:0022857">
    <property type="term" value="F:transmembrane transporter activity"/>
    <property type="evidence" value="ECO:0007669"/>
    <property type="project" value="InterPro"/>
</dbReference>
<evidence type="ECO:0000256" key="8">
    <source>
        <dbReference type="SAM" id="Phobius"/>
    </source>
</evidence>
<proteinExistence type="inferred from homology"/>
<dbReference type="GO" id="GO:0005886">
    <property type="term" value="C:plasma membrane"/>
    <property type="evidence" value="ECO:0007669"/>
    <property type="project" value="UniProtKB-SubCell"/>
</dbReference>
<dbReference type="GeneID" id="96598896"/>
<feature type="transmembrane region" description="Helical" evidence="8">
    <location>
        <begin position="238"/>
        <end position="264"/>
    </location>
</feature>
<evidence type="ECO:0000256" key="4">
    <source>
        <dbReference type="ARBA" id="ARBA00022475"/>
    </source>
</evidence>
<gene>
    <name evidence="9" type="ORF">ACZ11_11690</name>
</gene>
<feature type="transmembrane region" description="Helical" evidence="8">
    <location>
        <begin position="118"/>
        <end position="139"/>
    </location>
</feature>
<comment type="similarity">
    <text evidence="2">Belongs to the binding-protein-dependent transport system permease family. FecCD subfamily.</text>
</comment>
<keyword evidence="3" id="KW-0813">Transport</keyword>
<dbReference type="Pfam" id="PF01032">
    <property type="entry name" value="FecCD"/>
    <property type="match status" value="1"/>
</dbReference>
<dbReference type="PANTHER" id="PTHR30472:SF65">
    <property type="entry name" value="SIDEROPHORE TRANSPORT SYSTEM PERMEASE PROTEIN YFIZ-RELATED"/>
    <property type="match status" value="1"/>
</dbReference>
<feature type="transmembrane region" description="Helical" evidence="8">
    <location>
        <begin position="192"/>
        <end position="211"/>
    </location>
</feature>
<keyword evidence="5 8" id="KW-0812">Transmembrane</keyword>
<evidence type="ECO:0000256" key="3">
    <source>
        <dbReference type="ARBA" id="ARBA00022448"/>
    </source>
</evidence>
<evidence type="ECO:0000256" key="6">
    <source>
        <dbReference type="ARBA" id="ARBA00022989"/>
    </source>
</evidence>
<organism evidence="9 10">
    <name type="scientific">Lysinibacillus xylanilyticus</name>
    <dbReference type="NCBI Taxonomy" id="582475"/>
    <lineage>
        <taxon>Bacteria</taxon>
        <taxon>Bacillati</taxon>
        <taxon>Bacillota</taxon>
        <taxon>Bacilli</taxon>
        <taxon>Bacillales</taxon>
        <taxon>Bacillaceae</taxon>
        <taxon>Lysinibacillus</taxon>
    </lineage>
</organism>
<dbReference type="FunFam" id="1.10.3470.10:FF:000001">
    <property type="entry name" value="Vitamin B12 ABC transporter permease BtuC"/>
    <property type="match status" value="1"/>
</dbReference>
<keyword evidence="4" id="KW-1003">Cell membrane</keyword>
<dbReference type="AlphaFoldDB" id="A0A0K9FEW3"/>
<keyword evidence="6 8" id="KW-1133">Transmembrane helix</keyword>
<reference evidence="10" key="1">
    <citation type="submission" date="2015-07" db="EMBL/GenBank/DDBJ databases">
        <authorList>
            <consortium name="Consortium for Microbial Forensics and Genomics (microFORGE)"/>
            <person name="Knight B.M."/>
            <person name="Roberts D.P."/>
            <person name="Lin D."/>
            <person name="Hari K."/>
            <person name="Fletcher J."/>
            <person name="Melcher U."/>
            <person name="Blagden T."/>
            <person name="Winegar R.A."/>
        </authorList>
    </citation>
    <scope>NUCLEOTIDE SEQUENCE [LARGE SCALE GENOMIC DNA]</scope>
    <source>
        <strain evidence="10">DSM 23493</strain>
    </source>
</reference>
<dbReference type="InterPro" id="IPR037294">
    <property type="entry name" value="ABC_BtuC-like"/>
</dbReference>
<dbReference type="OrthoDB" id="9811721at2"/>